<evidence type="ECO:0000256" key="1">
    <source>
        <dbReference type="ARBA" id="ARBA00023125"/>
    </source>
</evidence>
<dbReference type="InterPro" id="IPR050109">
    <property type="entry name" value="HTH-type_TetR-like_transc_reg"/>
</dbReference>
<dbReference type="PANTHER" id="PTHR30055">
    <property type="entry name" value="HTH-TYPE TRANSCRIPTIONAL REGULATOR RUTR"/>
    <property type="match status" value="1"/>
</dbReference>
<evidence type="ECO:0000313" key="5">
    <source>
        <dbReference type="Proteomes" id="UP000031599"/>
    </source>
</evidence>
<evidence type="ECO:0000313" key="4">
    <source>
        <dbReference type="EMBL" id="KIG11895.1"/>
    </source>
</evidence>
<reference evidence="4 5" key="1">
    <citation type="submission" date="2014-12" db="EMBL/GenBank/DDBJ databases">
        <title>Genome assembly of Enhygromyxa salina DSM 15201.</title>
        <authorList>
            <person name="Sharma G."/>
            <person name="Subramanian S."/>
        </authorList>
    </citation>
    <scope>NUCLEOTIDE SEQUENCE [LARGE SCALE GENOMIC DNA]</scope>
    <source>
        <strain evidence="4 5">DSM 15201</strain>
    </source>
</reference>
<dbReference type="InterPro" id="IPR009057">
    <property type="entry name" value="Homeodomain-like_sf"/>
</dbReference>
<dbReference type="PROSITE" id="PS50977">
    <property type="entry name" value="HTH_TETR_2"/>
    <property type="match status" value="1"/>
</dbReference>
<dbReference type="GO" id="GO:0003700">
    <property type="term" value="F:DNA-binding transcription factor activity"/>
    <property type="evidence" value="ECO:0007669"/>
    <property type="project" value="TreeGrafter"/>
</dbReference>
<dbReference type="PANTHER" id="PTHR30055:SF226">
    <property type="entry name" value="HTH-TYPE TRANSCRIPTIONAL REGULATOR PKSA"/>
    <property type="match status" value="1"/>
</dbReference>
<protein>
    <submittedName>
        <fullName evidence="4">Transcriptional regulator</fullName>
    </submittedName>
</protein>
<evidence type="ECO:0000259" key="3">
    <source>
        <dbReference type="PROSITE" id="PS50977"/>
    </source>
</evidence>
<dbReference type="Proteomes" id="UP000031599">
    <property type="component" value="Unassembled WGS sequence"/>
</dbReference>
<comment type="caution">
    <text evidence="4">The sequence shown here is derived from an EMBL/GenBank/DDBJ whole genome shotgun (WGS) entry which is preliminary data.</text>
</comment>
<dbReference type="GO" id="GO:0000976">
    <property type="term" value="F:transcription cis-regulatory region binding"/>
    <property type="evidence" value="ECO:0007669"/>
    <property type="project" value="TreeGrafter"/>
</dbReference>
<gene>
    <name evidence="4" type="ORF">DB30_02320</name>
</gene>
<feature type="domain" description="HTH tetR-type" evidence="3">
    <location>
        <begin position="10"/>
        <end position="70"/>
    </location>
</feature>
<name>A0A0C2CQ97_9BACT</name>
<dbReference type="AlphaFoldDB" id="A0A0C2CQ97"/>
<sequence>MSRQAAANDLSTPERILDAAEREFAAVGYAPARLADIAARAGIRRPSLLYHFASKELLYRAVVERAFDQLGAQLMRFMTGEAAFEGQLAAVVRSFASFLESRPSLAPIILRELIDDPDHDEDATRRGGGTPGRAIMLERVVPLLSVVEAFLREHGQARLRPGLPIRAALVQVAGNLLLRSATGSLRVPLWGPGDHALELANLLFLAPPPVKAPQ</sequence>
<dbReference type="Pfam" id="PF00440">
    <property type="entry name" value="TetR_N"/>
    <property type="match status" value="1"/>
</dbReference>
<dbReference type="RefSeq" id="WP_052558880.1">
    <property type="nucleotide sequence ID" value="NZ_JMCC02000167.1"/>
</dbReference>
<dbReference type="EMBL" id="JMCC02000167">
    <property type="protein sequence ID" value="KIG11895.1"/>
    <property type="molecule type" value="Genomic_DNA"/>
</dbReference>
<feature type="DNA-binding region" description="H-T-H motif" evidence="2">
    <location>
        <begin position="33"/>
        <end position="52"/>
    </location>
</feature>
<dbReference type="SUPFAM" id="SSF46689">
    <property type="entry name" value="Homeodomain-like"/>
    <property type="match status" value="1"/>
</dbReference>
<evidence type="ECO:0000256" key="2">
    <source>
        <dbReference type="PROSITE-ProRule" id="PRU00335"/>
    </source>
</evidence>
<organism evidence="4 5">
    <name type="scientific">Enhygromyxa salina</name>
    <dbReference type="NCBI Taxonomy" id="215803"/>
    <lineage>
        <taxon>Bacteria</taxon>
        <taxon>Pseudomonadati</taxon>
        <taxon>Myxococcota</taxon>
        <taxon>Polyangia</taxon>
        <taxon>Nannocystales</taxon>
        <taxon>Nannocystaceae</taxon>
        <taxon>Enhygromyxa</taxon>
    </lineage>
</organism>
<dbReference type="Gene3D" id="1.10.357.10">
    <property type="entry name" value="Tetracycline Repressor, domain 2"/>
    <property type="match status" value="1"/>
</dbReference>
<accession>A0A0C2CQ97</accession>
<keyword evidence="1 2" id="KW-0238">DNA-binding</keyword>
<dbReference type="PRINTS" id="PR00455">
    <property type="entry name" value="HTHTETR"/>
</dbReference>
<proteinExistence type="predicted"/>
<dbReference type="InterPro" id="IPR001647">
    <property type="entry name" value="HTH_TetR"/>
</dbReference>